<dbReference type="AlphaFoldDB" id="A0A366MVN5"/>
<accession>A0A366MVN5</accession>
<name>A0A366MVN5_9BACT</name>
<keyword evidence="3" id="KW-1185">Reference proteome</keyword>
<dbReference type="Gene3D" id="1.10.443.10">
    <property type="entry name" value="Intergrase catalytic core"/>
    <property type="match status" value="1"/>
</dbReference>
<dbReference type="InterPro" id="IPR011010">
    <property type="entry name" value="DNA_brk_join_enz"/>
</dbReference>
<dbReference type="GO" id="GO:0003677">
    <property type="term" value="F:DNA binding"/>
    <property type="evidence" value="ECO:0007669"/>
    <property type="project" value="InterPro"/>
</dbReference>
<dbReference type="EMBL" id="PDKB01000005">
    <property type="protein sequence ID" value="RBQ29452.1"/>
    <property type="molecule type" value="Genomic_DNA"/>
</dbReference>
<dbReference type="GO" id="GO:0015074">
    <property type="term" value="P:DNA integration"/>
    <property type="evidence" value="ECO:0007669"/>
    <property type="project" value="InterPro"/>
</dbReference>
<proteinExistence type="predicted"/>
<dbReference type="RefSeq" id="WP_113893535.1">
    <property type="nucleotide sequence ID" value="NZ_JANJGA010000001.1"/>
</dbReference>
<evidence type="ECO:0000256" key="1">
    <source>
        <dbReference type="ARBA" id="ARBA00023172"/>
    </source>
</evidence>
<keyword evidence="1" id="KW-0233">DNA recombination</keyword>
<sequence length="599" mass="71949">MANFLYKRSGTYYFHKRVSFDNNSFLIRQSLKTKCYNSAKILVSLLNFQIHKNLLKGHLMTKQEIEDITYKYFTDGLEEYEKLEDLRHEANTTTIRGTTYEGSTEKAIINKLNEFQAINEKRDFKEVKNIIDNQIIPRSGINENIIEELKKHKEFYWKMFKYEIELLNTDLSRYYSYSPKMEQETQQSQIYINEEKKDIPDFYELMEEIKRYYKEKRKLKDETINTYIETFGIINEVFPNKKLNELTLKDCEYLENIIVNLPKNRKKGKLTRDLNIEEQTELIKDILNQRNNDIYLLEYENIQVIEHDTINNYFDRIKFFIKYCSEKYDFKNPVNQFVLESFRITKDPSMDRFLLSDDEIVKIFNEFDYLNNRILYTLKNDPLKVFGIFLTMFLGLRPSEIGQFMIADLKTTKHSKTGELIYYLEVSKENQSDNKSLNDVKSNKTIYAKRKLPLTKLLIEKLRLLDFINYRKKNKHTFIFVDEEKGKETKNLIKSTIRRCESRFNDKIKKIDIEDKEKKSYYSLRHSFANKIKHMPETLKDKRGESLMGHTRNDTELFNRYGNKYFEPDFLVEILEKVEYKGLNVILDKVNFSIGKLLE</sequence>
<dbReference type="Proteomes" id="UP000252669">
    <property type="component" value="Unassembled WGS sequence"/>
</dbReference>
<comment type="caution">
    <text evidence="2">The sequence shown here is derived from an EMBL/GenBank/DDBJ whole genome shotgun (WGS) entry which is preliminary data.</text>
</comment>
<dbReference type="OrthoDB" id="5365962at2"/>
<organism evidence="2 3">
    <name type="scientific">Aliarcobacter vitoriensis</name>
    <dbReference type="NCBI Taxonomy" id="2011099"/>
    <lineage>
        <taxon>Bacteria</taxon>
        <taxon>Pseudomonadati</taxon>
        <taxon>Campylobacterota</taxon>
        <taxon>Epsilonproteobacteria</taxon>
        <taxon>Campylobacterales</taxon>
        <taxon>Arcobacteraceae</taxon>
        <taxon>Aliarcobacter</taxon>
    </lineage>
</organism>
<evidence type="ECO:0000313" key="2">
    <source>
        <dbReference type="EMBL" id="RBQ29452.1"/>
    </source>
</evidence>
<protein>
    <submittedName>
        <fullName evidence="2">Uncharacterized protein</fullName>
    </submittedName>
</protein>
<reference evidence="2 3" key="1">
    <citation type="submission" date="2017-10" db="EMBL/GenBank/DDBJ databases">
        <title>Genomics of the genus Arcobacter.</title>
        <authorList>
            <person name="Perez-Cataluna A."/>
            <person name="Figueras M.J."/>
        </authorList>
    </citation>
    <scope>NUCLEOTIDE SEQUENCE [LARGE SCALE GENOMIC DNA]</scope>
    <source>
        <strain evidence="2 3">CECT 9230</strain>
    </source>
</reference>
<evidence type="ECO:0000313" key="3">
    <source>
        <dbReference type="Proteomes" id="UP000252669"/>
    </source>
</evidence>
<dbReference type="InterPro" id="IPR013762">
    <property type="entry name" value="Integrase-like_cat_sf"/>
</dbReference>
<gene>
    <name evidence="2" type="ORF">CRU91_03725</name>
</gene>
<dbReference type="GO" id="GO:0006310">
    <property type="term" value="P:DNA recombination"/>
    <property type="evidence" value="ECO:0007669"/>
    <property type="project" value="UniProtKB-KW"/>
</dbReference>
<dbReference type="SUPFAM" id="SSF56349">
    <property type="entry name" value="DNA breaking-rejoining enzymes"/>
    <property type="match status" value="1"/>
</dbReference>